<dbReference type="Proteomes" id="UP000032417">
    <property type="component" value="Chromosome 1"/>
</dbReference>
<accession>A0A098BVY0</accession>
<keyword evidence="2" id="KW-1185">Reference proteome</keyword>
<evidence type="ECO:0000313" key="2">
    <source>
        <dbReference type="Proteomes" id="UP000032417"/>
    </source>
</evidence>
<sequence length="210" mass="22657">MSLKHFSILIFIGLLMLSCGGNRSSDEGKDGSPGLSEAVGGFRNLNKAAKAAEDWEKKQSDLQSKTPLTNDEMKAVLPESLAGMKRTRFSVGDASMMGLVTAQATYSDDQNRSVELSIMDGAGEAGSGVIAIYVMSLSMDMEEETESGFSKNTTINGSRASIKEQRGDDWVNSEIGALVSDRYLVTLNGSGLTYKELEDVFKELNFIGLK</sequence>
<reference evidence="1 2" key="1">
    <citation type="submission" date="2014-08" db="EMBL/GenBank/DDBJ databases">
        <authorList>
            <person name="Wibberg D."/>
        </authorList>
    </citation>
    <scope>NUCLEOTIDE SEQUENCE [LARGE SCALE GENOMIC DNA]</scope>
    <source>
        <strain evidence="2">ING2-E5B</strain>
    </source>
</reference>
<dbReference type="OrthoDB" id="1257726at2"/>
<dbReference type="PATRIC" id="fig|1562970.3.peg.39"/>
<dbReference type="EMBL" id="LN515532">
    <property type="protein sequence ID" value="CEA14663.1"/>
    <property type="molecule type" value="Genomic_DNA"/>
</dbReference>
<dbReference type="KEGG" id="pbt:ING2E5B_0041"/>
<dbReference type="AlphaFoldDB" id="A0A098BVY0"/>
<protein>
    <submittedName>
        <fullName evidence="1">Uncharacterized protein</fullName>
    </submittedName>
</protein>
<dbReference type="HOGENOM" id="CLU_109380_0_0_10"/>
<evidence type="ECO:0000313" key="1">
    <source>
        <dbReference type="EMBL" id="CEA14663.1"/>
    </source>
</evidence>
<organism evidence="1 2">
    <name type="scientific">Fermentimonas caenicola</name>
    <dbReference type="NCBI Taxonomy" id="1562970"/>
    <lineage>
        <taxon>Bacteria</taxon>
        <taxon>Pseudomonadati</taxon>
        <taxon>Bacteroidota</taxon>
        <taxon>Bacteroidia</taxon>
        <taxon>Bacteroidales</taxon>
        <taxon>Dysgonomonadaceae</taxon>
        <taxon>Fermentimonas</taxon>
    </lineage>
</organism>
<name>A0A098BVY0_9BACT</name>
<dbReference type="PROSITE" id="PS51257">
    <property type="entry name" value="PROKAR_LIPOPROTEIN"/>
    <property type="match status" value="1"/>
</dbReference>
<gene>
    <name evidence="1" type="ORF">ING2E5B_0041</name>
</gene>
<proteinExistence type="predicted"/>